<name>A0A7G9YA58_9EURY</name>
<dbReference type="AlphaFoldDB" id="A0A7G9YA58"/>
<accession>A0A7G9YA58</accession>
<gene>
    <name evidence="1" type="ORF">GGFKAAOC_00004</name>
</gene>
<sequence length="54" mass="6275">MIIIVDADFINLRRCCLKSVYFLGMHIRLMLPPMVVSVIDRCSNLRFVDAATRF</sequence>
<protein>
    <submittedName>
        <fullName evidence="1">Uncharacterized protein</fullName>
    </submittedName>
</protein>
<proteinExistence type="predicted"/>
<reference evidence="1" key="1">
    <citation type="submission" date="2020-06" db="EMBL/GenBank/DDBJ databases">
        <title>Unique genomic features of the anaerobic methanotrophic archaea.</title>
        <authorList>
            <person name="Chadwick G.L."/>
            <person name="Skennerton C.T."/>
            <person name="Laso-Perez R."/>
            <person name="Leu A.O."/>
            <person name="Speth D.R."/>
            <person name="Yu H."/>
            <person name="Morgan-Lang C."/>
            <person name="Hatzenpichler R."/>
            <person name="Goudeau D."/>
            <person name="Malmstrom R."/>
            <person name="Brazelton W.J."/>
            <person name="Woyke T."/>
            <person name="Hallam S.J."/>
            <person name="Tyson G.W."/>
            <person name="Wegener G."/>
            <person name="Boetius A."/>
            <person name="Orphan V."/>
        </authorList>
    </citation>
    <scope>NUCLEOTIDE SEQUENCE</scope>
</reference>
<dbReference type="EMBL" id="MT631038">
    <property type="protein sequence ID" value="QNO44892.1"/>
    <property type="molecule type" value="Genomic_DNA"/>
</dbReference>
<evidence type="ECO:0000313" key="1">
    <source>
        <dbReference type="EMBL" id="QNO44892.1"/>
    </source>
</evidence>
<organism evidence="1">
    <name type="scientific">Candidatus Methanogaster sp. ANME-2c ERB4</name>
    <dbReference type="NCBI Taxonomy" id="2759911"/>
    <lineage>
        <taxon>Archaea</taxon>
        <taxon>Methanobacteriati</taxon>
        <taxon>Methanobacteriota</taxon>
        <taxon>Stenosarchaea group</taxon>
        <taxon>Methanomicrobia</taxon>
        <taxon>Methanosarcinales</taxon>
        <taxon>ANME-2 cluster</taxon>
        <taxon>Candidatus Methanogasteraceae</taxon>
        <taxon>Candidatus Methanogaster</taxon>
    </lineage>
</organism>